<comment type="function">
    <text evidence="6">Specifically catalyzes the NAD or NADP-dependent dehydrogenation of L-aspartate to iminoaspartate.</text>
</comment>
<dbReference type="InterPro" id="IPR020626">
    <property type="entry name" value="Asp_DH_prok"/>
</dbReference>
<sequence>MHLGVIGYGNIAQTLLDLLSQPGAPAVTRVTLLVRPGKAEAVAEATGGSALPVATVETAEALIAGGPDLVVECAGHAGVTAHVTTVLRAGIDTVVVSIGAMSDDALAAELKAAAKAGGARIVLPAGAVGGIDLLSSLSASGPVEVTYRGIKPPKAWAGTPAEAVADLDTLDHALVFFEGTAREAASQFPKNANVAATLALAGAGLDATRVELIADPAAAGNIHAYEVRSSVATYSMKIENLPSKGNAKTSVSTIYSVLREIRNRLAVVAI</sequence>
<gene>
    <name evidence="6 9" type="primary">nadX</name>
    <name evidence="9" type="ORF">GCM10010961_22950</name>
</gene>
<keyword evidence="5 6" id="KW-0520">NAD</keyword>
<dbReference type="PANTHER" id="PTHR31873">
    <property type="entry name" value="L-ASPARTATE DEHYDROGENASE-RELATED"/>
    <property type="match status" value="1"/>
</dbReference>
<dbReference type="PIRSF" id="PIRSF005227">
    <property type="entry name" value="Asp_dh_NAD_syn"/>
    <property type="match status" value="1"/>
</dbReference>
<name>A0A8J3H8K5_9RHOB</name>
<dbReference type="InterPro" id="IPR005106">
    <property type="entry name" value="Asp/hSer_DH_NAD-bd"/>
</dbReference>
<dbReference type="NCBIfam" id="NF009829">
    <property type="entry name" value="PRK13303.1-4"/>
    <property type="match status" value="1"/>
</dbReference>
<evidence type="ECO:0000259" key="8">
    <source>
        <dbReference type="Pfam" id="PF03447"/>
    </source>
</evidence>
<keyword evidence="2 6" id="KW-0662">Pyridine nucleotide biosynthesis</keyword>
<feature type="domain" description="Aspartate/homoserine dehydrogenase NAD-binding" evidence="8">
    <location>
        <begin position="7"/>
        <end position="124"/>
    </location>
</feature>
<reference evidence="9" key="2">
    <citation type="submission" date="2020-09" db="EMBL/GenBank/DDBJ databases">
        <authorList>
            <person name="Sun Q."/>
            <person name="Zhou Y."/>
        </authorList>
    </citation>
    <scope>NUCLEOTIDE SEQUENCE</scope>
    <source>
        <strain evidence="9">CGMCC 1.7081</strain>
    </source>
</reference>
<comment type="caution">
    <text evidence="9">The sequence shown here is derived from an EMBL/GenBank/DDBJ whole genome shotgun (WGS) entry which is preliminary data.</text>
</comment>
<keyword evidence="10" id="KW-1185">Reference proteome</keyword>
<dbReference type="UniPathway" id="UPA00253">
    <property type="reaction ID" value="UER00456"/>
</dbReference>
<feature type="domain" description="Aspartate dehydrogenase" evidence="7">
    <location>
        <begin position="172"/>
        <end position="258"/>
    </location>
</feature>
<evidence type="ECO:0000259" key="7">
    <source>
        <dbReference type="Pfam" id="PF01958"/>
    </source>
</evidence>
<dbReference type="SUPFAM" id="SSF51735">
    <property type="entry name" value="NAD(P)-binding Rossmann-fold domains"/>
    <property type="match status" value="1"/>
</dbReference>
<keyword evidence="3 6" id="KW-0521">NADP</keyword>
<dbReference type="Proteomes" id="UP000611500">
    <property type="component" value="Unassembled WGS sequence"/>
</dbReference>
<feature type="binding site" evidence="6">
    <location>
        <position position="193"/>
    </location>
    <ligand>
        <name>NAD(+)</name>
        <dbReference type="ChEBI" id="CHEBI:57540"/>
    </ligand>
</feature>
<dbReference type="InterPro" id="IPR011182">
    <property type="entry name" value="L-Asp_DH"/>
</dbReference>
<dbReference type="GO" id="GO:0009435">
    <property type="term" value="P:NAD+ biosynthetic process"/>
    <property type="evidence" value="ECO:0007669"/>
    <property type="project" value="UniProtKB-UniRule"/>
</dbReference>
<dbReference type="SUPFAM" id="SSF55347">
    <property type="entry name" value="Glyceraldehyde-3-phosphate dehydrogenase-like, C-terminal domain"/>
    <property type="match status" value="1"/>
</dbReference>
<evidence type="ECO:0000313" key="9">
    <source>
        <dbReference type="EMBL" id="GHG91587.1"/>
    </source>
</evidence>
<dbReference type="NCBIfam" id="NF009828">
    <property type="entry name" value="PRK13303.1-3"/>
    <property type="match status" value="1"/>
</dbReference>
<dbReference type="EC" id="1.4.1.21" evidence="6"/>
<dbReference type="GO" id="GO:0050661">
    <property type="term" value="F:NADP binding"/>
    <property type="evidence" value="ECO:0007669"/>
    <property type="project" value="UniProtKB-UniRule"/>
</dbReference>
<dbReference type="RefSeq" id="WP_028093555.1">
    <property type="nucleotide sequence ID" value="NZ_BNAP01000008.1"/>
</dbReference>
<evidence type="ECO:0000256" key="3">
    <source>
        <dbReference type="ARBA" id="ARBA00022857"/>
    </source>
</evidence>
<dbReference type="Gene3D" id="3.40.50.720">
    <property type="entry name" value="NAD(P)-binding Rossmann-like Domain"/>
    <property type="match status" value="1"/>
</dbReference>
<evidence type="ECO:0000256" key="5">
    <source>
        <dbReference type="ARBA" id="ARBA00023027"/>
    </source>
</evidence>
<dbReference type="InterPro" id="IPR036291">
    <property type="entry name" value="NAD(P)-bd_dom_sf"/>
</dbReference>
<proteinExistence type="inferred from homology"/>
<dbReference type="NCBIfam" id="NF009827">
    <property type="entry name" value="PRK13303.1-2"/>
    <property type="match status" value="1"/>
</dbReference>
<reference evidence="9" key="1">
    <citation type="journal article" date="2014" name="Int. J. Syst. Evol. Microbiol.">
        <title>Complete genome sequence of Corynebacterium casei LMG S-19264T (=DSM 44701T), isolated from a smear-ripened cheese.</title>
        <authorList>
            <consortium name="US DOE Joint Genome Institute (JGI-PGF)"/>
            <person name="Walter F."/>
            <person name="Albersmeier A."/>
            <person name="Kalinowski J."/>
            <person name="Ruckert C."/>
        </authorList>
    </citation>
    <scope>NUCLEOTIDE SEQUENCE</scope>
    <source>
        <strain evidence="9">CGMCC 1.7081</strain>
    </source>
</reference>
<comment type="miscellaneous">
    <text evidence="6">The iminoaspartate product is unstable in aqueous solution and can decompose to oxaloacetate and ammonia.</text>
</comment>
<dbReference type="Gene3D" id="3.30.360.10">
    <property type="entry name" value="Dihydrodipicolinate Reductase, domain 2"/>
    <property type="match status" value="1"/>
</dbReference>
<evidence type="ECO:0000256" key="6">
    <source>
        <dbReference type="HAMAP-Rule" id="MF_01265"/>
    </source>
</evidence>
<dbReference type="GO" id="GO:0016639">
    <property type="term" value="F:oxidoreductase activity, acting on the CH-NH2 group of donors, NAD or NADP as acceptor"/>
    <property type="evidence" value="ECO:0007669"/>
    <property type="project" value="UniProtKB-UniRule"/>
</dbReference>
<organism evidence="9 10">
    <name type="scientific">Pseudodonghicola xiamenensis</name>
    <dbReference type="NCBI Taxonomy" id="337702"/>
    <lineage>
        <taxon>Bacteria</taxon>
        <taxon>Pseudomonadati</taxon>
        <taxon>Pseudomonadota</taxon>
        <taxon>Alphaproteobacteria</taxon>
        <taxon>Rhodobacterales</taxon>
        <taxon>Paracoccaceae</taxon>
        <taxon>Pseudodonghicola</taxon>
    </lineage>
</organism>
<dbReference type="HAMAP" id="MF_01265">
    <property type="entry name" value="NadX"/>
    <property type="match status" value="1"/>
</dbReference>
<comment type="pathway">
    <text evidence="6">Cofactor biosynthesis; NAD(+) biosynthesis; iminoaspartate from L-aspartate (dehydrogenase route): step 1/1.</text>
</comment>
<dbReference type="EMBL" id="BNAP01000008">
    <property type="protein sequence ID" value="GHG91587.1"/>
    <property type="molecule type" value="Genomic_DNA"/>
</dbReference>
<dbReference type="GO" id="GO:0051287">
    <property type="term" value="F:NAD binding"/>
    <property type="evidence" value="ECO:0007669"/>
    <property type="project" value="UniProtKB-UniRule"/>
</dbReference>
<dbReference type="Pfam" id="PF03447">
    <property type="entry name" value="NAD_binding_3"/>
    <property type="match status" value="1"/>
</dbReference>
<dbReference type="GO" id="GO:0033735">
    <property type="term" value="F:aspartate dehydrogenase [NAD(P)+] activity"/>
    <property type="evidence" value="ECO:0007669"/>
    <property type="project" value="UniProtKB-EC"/>
</dbReference>
<accession>A0A8J3H8K5</accession>
<evidence type="ECO:0000256" key="1">
    <source>
        <dbReference type="ARBA" id="ARBA00008331"/>
    </source>
</evidence>
<dbReference type="Pfam" id="PF01958">
    <property type="entry name" value="Asp_DH_C"/>
    <property type="match status" value="1"/>
</dbReference>
<comment type="catalytic activity">
    <reaction evidence="6">
        <text>L-aspartate + NAD(+) + H2O = oxaloacetate + NH4(+) + NADH + H(+)</text>
        <dbReference type="Rhea" id="RHEA:11788"/>
        <dbReference type="ChEBI" id="CHEBI:15377"/>
        <dbReference type="ChEBI" id="CHEBI:15378"/>
        <dbReference type="ChEBI" id="CHEBI:16452"/>
        <dbReference type="ChEBI" id="CHEBI:28938"/>
        <dbReference type="ChEBI" id="CHEBI:29991"/>
        <dbReference type="ChEBI" id="CHEBI:57540"/>
        <dbReference type="ChEBI" id="CHEBI:57945"/>
        <dbReference type="EC" id="1.4.1.21"/>
    </reaction>
</comment>
<keyword evidence="4 6" id="KW-0560">Oxidoreductase</keyword>
<comment type="catalytic activity">
    <reaction evidence="6">
        <text>L-aspartate + NADP(+) + H2O = oxaloacetate + NH4(+) + NADPH + H(+)</text>
        <dbReference type="Rhea" id="RHEA:11784"/>
        <dbReference type="ChEBI" id="CHEBI:15377"/>
        <dbReference type="ChEBI" id="CHEBI:15378"/>
        <dbReference type="ChEBI" id="CHEBI:16452"/>
        <dbReference type="ChEBI" id="CHEBI:28938"/>
        <dbReference type="ChEBI" id="CHEBI:29991"/>
        <dbReference type="ChEBI" id="CHEBI:57783"/>
        <dbReference type="ChEBI" id="CHEBI:58349"/>
        <dbReference type="EC" id="1.4.1.21"/>
    </reaction>
</comment>
<dbReference type="PANTHER" id="PTHR31873:SF6">
    <property type="entry name" value="ASPARTATE DEHYDROGENASE DOMAIN-CONTAINING PROTEIN"/>
    <property type="match status" value="1"/>
</dbReference>
<dbReference type="InterPro" id="IPR002811">
    <property type="entry name" value="Asp_DH"/>
</dbReference>
<feature type="binding site" evidence="6">
    <location>
        <position position="127"/>
    </location>
    <ligand>
        <name>NAD(+)</name>
        <dbReference type="ChEBI" id="CHEBI:57540"/>
    </ligand>
</feature>
<evidence type="ECO:0000256" key="2">
    <source>
        <dbReference type="ARBA" id="ARBA00022642"/>
    </source>
</evidence>
<protein>
    <recommendedName>
        <fullName evidence="6">L-aspartate dehydrogenase</fullName>
        <ecNumber evidence="6">1.4.1.21</ecNumber>
    </recommendedName>
</protein>
<dbReference type="AlphaFoldDB" id="A0A8J3H8K5"/>
<evidence type="ECO:0000256" key="4">
    <source>
        <dbReference type="ARBA" id="ARBA00023002"/>
    </source>
</evidence>
<comment type="similarity">
    <text evidence="1 6">Belongs to the L-aspartate dehydrogenase family.</text>
</comment>
<feature type="active site" evidence="6">
    <location>
        <position position="223"/>
    </location>
</feature>
<evidence type="ECO:0000313" key="10">
    <source>
        <dbReference type="Proteomes" id="UP000611500"/>
    </source>
</evidence>